<keyword evidence="8" id="KW-1185">Reference proteome</keyword>
<dbReference type="InterPro" id="IPR020846">
    <property type="entry name" value="MFS_dom"/>
</dbReference>
<feature type="transmembrane region" description="Helical" evidence="5">
    <location>
        <begin position="490"/>
        <end position="513"/>
    </location>
</feature>
<sequence length="525" mass="57401">MDMDERHPLLANVERGGRKAHRKSLGETELNCHVGVGEVAGQKLVVFDPQGDAENPMDWSRKYKLGIVSLLGLMAFVVSFTCLGVVPVADKIVHDLSGRTDKTSSILLVTVWELGEAAGPLLMAPLSEIYGRYPVFNIANIVFILSVILGALSQSTELFIFSRFLTGFAVASNVLNPAIIGDIYPSEQRGSGMSLVMLAPLIGGTFGPAIGGAMAETLGWRNILWMCAACAILCEIAFFTLLRETYKVKILRRRAAALRISQKDQSLKCAFDAQSGRKELWWAVLRTAVLRPVLVMWDSSVLKIMSFYAGFTFTFYYIMATTLPGMLRDMYGFSDAAAGSAFMFFSVGAMCGILVCNLFLDRIYIALSIRSSSKDTEDLKDPDSPPTTNTTPEFRLPLMIVAATLFPLVNFLYGWVPASGWPAWALLLSVGLFGFVLIVMSAPSSSYIVDAFGMYSASAMTMVLLTRCTMGTLLPLTIPVLTDTLGLRGAFTLLAAVCVVMVPLPVVVMRYGGVWRQKSKYTRDE</sequence>
<dbReference type="AlphaFoldDB" id="K1XPZ2"/>
<gene>
    <name evidence="7" type="ORF">MBM_07335</name>
</gene>
<evidence type="ECO:0000256" key="5">
    <source>
        <dbReference type="SAM" id="Phobius"/>
    </source>
</evidence>
<keyword evidence="2 5" id="KW-0812">Transmembrane</keyword>
<dbReference type="GO" id="GO:0022857">
    <property type="term" value="F:transmembrane transporter activity"/>
    <property type="evidence" value="ECO:0007669"/>
    <property type="project" value="InterPro"/>
</dbReference>
<dbReference type="OMA" id="GYGWGFM"/>
<organism evidence="7 8">
    <name type="scientific">Marssonina brunnea f. sp. multigermtubi (strain MB_m1)</name>
    <name type="common">Marssonina leaf spot fungus</name>
    <dbReference type="NCBI Taxonomy" id="1072389"/>
    <lineage>
        <taxon>Eukaryota</taxon>
        <taxon>Fungi</taxon>
        <taxon>Dikarya</taxon>
        <taxon>Ascomycota</taxon>
        <taxon>Pezizomycotina</taxon>
        <taxon>Leotiomycetes</taxon>
        <taxon>Helotiales</taxon>
        <taxon>Drepanopezizaceae</taxon>
        <taxon>Drepanopeziza</taxon>
    </lineage>
</organism>
<feature type="transmembrane region" description="Helical" evidence="5">
    <location>
        <begin position="106"/>
        <end position="126"/>
    </location>
</feature>
<dbReference type="EMBL" id="JH921445">
    <property type="protein sequence ID" value="EKD14614.1"/>
    <property type="molecule type" value="Genomic_DNA"/>
</dbReference>
<keyword evidence="4 5" id="KW-0472">Membrane</keyword>
<dbReference type="InParanoid" id="K1XPZ2"/>
<keyword evidence="3 5" id="KW-1133">Transmembrane helix</keyword>
<dbReference type="KEGG" id="mbe:MBM_07335"/>
<dbReference type="Proteomes" id="UP000006753">
    <property type="component" value="Unassembled WGS sequence"/>
</dbReference>
<evidence type="ECO:0000256" key="4">
    <source>
        <dbReference type="ARBA" id="ARBA00023136"/>
    </source>
</evidence>
<comment type="subcellular location">
    <subcellularLocation>
        <location evidence="1">Membrane</location>
        <topology evidence="1">Multi-pass membrane protein</topology>
    </subcellularLocation>
</comment>
<feature type="transmembrane region" description="Helical" evidence="5">
    <location>
        <begin position="421"/>
        <end position="440"/>
    </location>
</feature>
<evidence type="ECO:0000256" key="3">
    <source>
        <dbReference type="ARBA" id="ARBA00022989"/>
    </source>
</evidence>
<feature type="transmembrane region" description="Helical" evidence="5">
    <location>
        <begin position="301"/>
        <end position="319"/>
    </location>
</feature>
<dbReference type="Gene3D" id="1.20.1250.20">
    <property type="entry name" value="MFS general substrate transporter like domains"/>
    <property type="match status" value="1"/>
</dbReference>
<feature type="transmembrane region" description="Helical" evidence="5">
    <location>
        <begin position="192"/>
        <end position="211"/>
    </location>
</feature>
<reference evidence="7 8" key="1">
    <citation type="journal article" date="2012" name="BMC Genomics">
        <title>Sequencing the genome of Marssonina brunnea reveals fungus-poplar co-evolution.</title>
        <authorList>
            <person name="Zhu S."/>
            <person name="Cao Y.-Z."/>
            <person name="Jiang C."/>
            <person name="Tan B.-Y."/>
            <person name="Wang Z."/>
            <person name="Feng S."/>
            <person name="Zhang L."/>
            <person name="Su X.-H."/>
            <person name="Brejova B."/>
            <person name="Vinar T."/>
            <person name="Xu M."/>
            <person name="Wang M.-X."/>
            <person name="Zhang S.-G."/>
            <person name="Huang M.-R."/>
            <person name="Wu R."/>
            <person name="Zhou Y."/>
        </authorList>
    </citation>
    <scope>NUCLEOTIDE SEQUENCE [LARGE SCALE GENOMIC DNA]</scope>
    <source>
        <strain evidence="7 8">MB_m1</strain>
    </source>
</reference>
<feature type="transmembrane region" description="Helical" evidence="5">
    <location>
        <begin position="339"/>
        <end position="360"/>
    </location>
</feature>
<proteinExistence type="predicted"/>
<dbReference type="HOGENOM" id="CLU_008455_1_0_1"/>
<feature type="transmembrane region" description="Helical" evidence="5">
    <location>
        <begin position="133"/>
        <end position="152"/>
    </location>
</feature>
<feature type="transmembrane region" description="Helical" evidence="5">
    <location>
        <begin position="158"/>
        <end position="180"/>
    </location>
</feature>
<dbReference type="GO" id="GO:0016020">
    <property type="term" value="C:membrane"/>
    <property type="evidence" value="ECO:0007669"/>
    <property type="project" value="UniProtKB-SubCell"/>
</dbReference>
<protein>
    <submittedName>
        <fullName evidence="7">Major facilitator superfamily transporter</fullName>
    </submittedName>
</protein>
<evidence type="ECO:0000313" key="8">
    <source>
        <dbReference type="Proteomes" id="UP000006753"/>
    </source>
</evidence>
<evidence type="ECO:0000256" key="1">
    <source>
        <dbReference type="ARBA" id="ARBA00004141"/>
    </source>
</evidence>
<feature type="domain" description="Major facilitator superfamily (MFS) profile" evidence="6">
    <location>
        <begin position="67"/>
        <end position="513"/>
    </location>
</feature>
<dbReference type="PANTHER" id="PTHR23502">
    <property type="entry name" value="MAJOR FACILITATOR SUPERFAMILY"/>
    <property type="match status" value="1"/>
</dbReference>
<feature type="transmembrane region" description="Helical" evidence="5">
    <location>
        <begin position="452"/>
        <end position="478"/>
    </location>
</feature>
<dbReference type="InterPro" id="IPR011701">
    <property type="entry name" value="MFS"/>
</dbReference>
<feature type="transmembrane region" description="Helical" evidence="5">
    <location>
        <begin position="65"/>
        <end position="86"/>
    </location>
</feature>
<dbReference type="PANTHER" id="PTHR23502:SF163">
    <property type="entry name" value="MAJOR FACILITATOR SUPERFAMILY (MFS) PROFILE DOMAIN-CONTAINING PROTEIN"/>
    <property type="match status" value="1"/>
</dbReference>
<evidence type="ECO:0000259" key="6">
    <source>
        <dbReference type="PROSITE" id="PS50850"/>
    </source>
</evidence>
<name>K1XPZ2_MARBU</name>
<dbReference type="SUPFAM" id="SSF103473">
    <property type="entry name" value="MFS general substrate transporter"/>
    <property type="match status" value="1"/>
</dbReference>
<evidence type="ECO:0000313" key="7">
    <source>
        <dbReference type="EMBL" id="EKD14614.1"/>
    </source>
</evidence>
<feature type="transmembrane region" description="Helical" evidence="5">
    <location>
        <begin position="223"/>
        <end position="242"/>
    </location>
</feature>
<dbReference type="GeneID" id="18763270"/>
<dbReference type="eggNOG" id="KOG0255">
    <property type="taxonomic scope" value="Eukaryota"/>
</dbReference>
<dbReference type="Pfam" id="PF07690">
    <property type="entry name" value="MFS_1"/>
    <property type="match status" value="1"/>
</dbReference>
<accession>K1XPZ2</accession>
<dbReference type="OrthoDB" id="5296287at2759"/>
<feature type="transmembrane region" description="Helical" evidence="5">
    <location>
        <begin position="396"/>
        <end position="415"/>
    </location>
</feature>
<evidence type="ECO:0000256" key="2">
    <source>
        <dbReference type="ARBA" id="ARBA00022692"/>
    </source>
</evidence>
<dbReference type="PROSITE" id="PS50850">
    <property type="entry name" value="MFS"/>
    <property type="match status" value="1"/>
</dbReference>
<dbReference type="InterPro" id="IPR036259">
    <property type="entry name" value="MFS_trans_sf"/>
</dbReference>